<dbReference type="AlphaFoldDB" id="A0A0C9V602"/>
<dbReference type="EMBL" id="KN837173">
    <property type="protein sequence ID" value="KIJ36987.1"/>
    <property type="molecule type" value="Genomic_DNA"/>
</dbReference>
<dbReference type="InterPro" id="IPR001544">
    <property type="entry name" value="Aminotrans_IV"/>
</dbReference>
<evidence type="ECO:0000313" key="1">
    <source>
        <dbReference type="EMBL" id="KIJ36987.1"/>
    </source>
</evidence>
<organism evidence="1 2">
    <name type="scientific">Sphaerobolus stellatus (strain SS14)</name>
    <dbReference type="NCBI Taxonomy" id="990650"/>
    <lineage>
        <taxon>Eukaryota</taxon>
        <taxon>Fungi</taxon>
        <taxon>Dikarya</taxon>
        <taxon>Basidiomycota</taxon>
        <taxon>Agaricomycotina</taxon>
        <taxon>Agaricomycetes</taxon>
        <taxon>Phallomycetidae</taxon>
        <taxon>Geastrales</taxon>
        <taxon>Sphaerobolaceae</taxon>
        <taxon>Sphaerobolus</taxon>
    </lineage>
</organism>
<dbReference type="Pfam" id="PF01063">
    <property type="entry name" value="Aminotran_4"/>
    <property type="match status" value="1"/>
</dbReference>
<dbReference type="SUPFAM" id="SSF56752">
    <property type="entry name" value="D-aminoacid aminotransferase-like PLP-dependent enzymes"/>
    <property type="match status" value="1"/>
</dbReference>
<dbReference type="Proteomes" id="UP000054279">
    <property type="component" value="Unassembled WGS sequence"/>
</dbReference>
<reference evidence="1 2" key="1">
    <citation type="submission" date="2014-06" db="EMBL/GenBank/DDBJ databases">
        <title>Evolutionary Origins and Diversification of the Mycorrhizal Mutualists.</title>
        <authorList>
            <consortium name="DOE Joint Genome Institute"/>
            <consortium name="Mycorrhizal Genomics Consortium"/>
            <person name="Kohler A."/>
            <person name="Kuo A."/>
            <person name="Nagy L.G."/>
            <person name="Floudas D."/>
            <person name="Copeland A."/>
            <person name="Barry K.W."/>
            <person name="Cichocki N."/>
            <person name="Veneault-Fourrey C."/>
            <person name="LaButti K."/>
            <person name="Lindquist E.A."/>
            <person name="Lipzen A."/>
            <person name="Lundell T."/>
            <person name="Morin E."/>
            <person name="Murat C."/>
            <person name="Riley R."/>
            <person name="Ohm R."/>
            <person name="Sun H."/>
            <person name="Tunlid A."/>
            <person name="Henrissat B."/>
            <person name="Grigoriev I.V."/>
            <person name="Hibbett D.S."/>
            <person name="Martin F."/>
        </authorList>
    </citation>
    <scope>NUCLEOTIDE SEQUENCE [LARGE SCALE GENOMIC DNA]</scope>
    <source>
        <strain evidence="1 2">SS14</strain>
    </source>
</reference>
<evidence type="ECO:0000313" key="2">
    <source>
        <dbReference type="Proteomes" id="UP000054279"/>
    </source>
</evidence>
<dbReference type="GO" id="GO:0003824">
    <property type="term" value="F:catalytic activity"/>
    <property type="evidence" value="ECO:0007669"/>
    <property type="project" value="InterPro"/>
</dbReference>
<dbReference type="OrthoDB" id="64220at2759"/>
<proteinExistence type="predicted"/>
<dbReference type="InterPro" id="IPR036038">
    <property type="entry name" value="Aminotransferase-like"/>
</dbReference>
<dbReference type="Gene3D" id="3.20.10.10">
    <property type="entry name" value="D-amino Acid Aminotransferase, subunit A, domain 2"/>
    <property type="match status" value="1"/>
</dbReference>
<dbReference type="InterPro" id="IPR043132">
    <property type="entry name" value="BCAT-like_C"/>
</dbReference>
<dbReference type="HOGENOM" id="CLU_020844_6_2_1"/>
<keyword evidence="2" id="KW-1185">Reference proteome</keyword>
<gene>
    <name evidence="1" type="ORF">M422DRAFT_178757</name>
</gene>
<name>A0A0C9V602_SPHS4</name>
<sequence length="99" mass="11349">LEEVLLYDEGGWIMEGSVRNVAFWRDNRWVTPPLHRGGLNGVVRRWLLENGRVIEEDVRKEDVRVGEVVLLSNGVEGCSLGVVHTAVRLEVQQECHTWE</sequence>
<feature type="non-terminal residue" evidence="1">
    <location>
        <position position="1"/>
    </location>
</feature>
<protein>
    <recommendedName>
        <fullName evidence="3">Aminodeoxychorismate lyase</fullName>
    </recommendedName>
</protein>
<evidence type="ECO:0008006" key="3">
    <source>
        <dbReference type="Google" id="ProtNLM"/>
    </source>
</evidence>
<accession>A0A0C9V602</accession>